<dbReference type="PANTHER" id="PTHR10587">
    <property type="entry name" value="GLYCOSYL TRANSFERASE-RELATED"/>
    <property type="match status" value="1"/>
</dbReference>
<evidence type="ECO:0000313" key="4">
    <source>
        <dbReference type="EMBL" id="MDT0327332.1"/>
    </source>
</evidence>
<dbReference type="InterPro" id="IPR050248">
    <property type="entry name" value="Polysacc_deacetylase_ArnD"/>
</dbReference>
<keyword evidence="5" id="KW-1185">Reference proteome</keyword>
<dbReference type="Gene3D" id="3.20.20.370">
    <property type="entry name" value="Glycoside hydrolase/deacetylase"/>
    <property type="match status" value="1"/>
</dbReference>
<dbReference type="InterPro" id="IPR011330">
    <property type="entry name" value="Glyco_hydro/deAcase_b/a-brl"/>
</dbReference>
<evidence type="ECO:0000256" key="1">
    <source>
        <dbReference type="ARBA" id="ARBA00022723"/>
    </source>
</evidence>
<dbReference type="EMBL" id="JAVREP010000001">
    <property type="protein sequence ID" value="MDT0327332.1"/>
    <property type="molecule type" value="Genomic_DNA"/>
</dbReference>
<dbReference type="PANTHER" id="PTHR10587:SF133">
    <property type="entry name" value="CHITIN DEACETYLASE 1-RELATED"/>
    <property type="match status" value="1"/>
</dbReference>
<dbReference type="GO" id="GO:0016787">
    <property type="term" value="F:hydrolase activity"/>
    <property type="evidence" value="ECO:0007669"/>
    <property type="project" value="UniProtKB-KW"/>
</dbReference>
<dbReference type="SUPFAM" id="SSF88713">
    <property type="entry name" value="Glycoside hydrolase/deacetylase"/>
    <property type="match status" value="1"/>
</dbReference>
<evidence type="ECO:0000256" key="2">
    <source>
        <dbReference type="ARBA" id="ARBA00022801"/>
    </source>
</evidence>
<dbReference type="PROSITE" id="PS51677">
    <property type="entry name" value="NODB"/>
    <property type="match status" value="1"/>
</dbReference>
<dbReference type="InterPro" id="IPR002509">
    <property type="entry name" value="NODB_dom"/>
</dbReference>
<organism evidence="4 5">
    <name type="scientific">Nocardiopsis lambiniae</name>
    <dbReference type="NCBI Taxonomy" id="3075539"/>
    <lineage>
        <taxon>Bacteria</taxon>
        <taxon>Bacillati</taxon>
        <taxon>Actinomycetota</taxon>
        <taxon>Actinomycetes</taxon>
        <taxon>Streptosporangiales</taxon>
        <taxon>Nocardiopsidaceae</taxon>
        <taxon>Nocardiopsis</taxon>
    </lineage>
</organism>
<reference evidence="5" key="1">
    <citation type="submission" date="2023-07" db="EMBL/GenBank/DDBJ databases">
        <title>30 novel species of actinomycetes from the DSMZ collection.</title>
        <authorList>
            <person name="Nouioui I."/>
        </authorList>
    </citation>
    <scope>NUCLEOTIDE SEQUENCE [LARGE SCALE GENOMIC DNA]</scope>
    <source>
        <strain evidence="5">DSM 44743</strain>
    </source>
</reference>
<sequence length="483" mass="52193">MTLFLPLAACQNPQTATSGTATPEFIGVLVHEAGEEVGEWTGDGDDFPDHPHVPEDVEISVAHPVFEGADAFSEALARHVDQEVMDFRGVSRDPVSLEITWEVVAASDDVLGVRLVRTEEDLHGVRQGYATYWYDVSTGHTGYATELLADDAALAELNGLAGEVLKDHPDVDHQGLLPVMRTYDSMGFNEDGDLVVEFDDGHLSPVVEGHPPDASKGRITAIVPSDLATPLLSELGERAREASLTEEPVLSVSEPDAPSDAVPVAPGVVTDPGPDVDCADPGVKCVALTFDDGPVEQTAHLLDILAEEEVTASFFLNGGPLLTRPWSVRRMYAEGHELANHNDLHESMSRHFEPEELPAQVAMVSAGIRRQTGHTVDLFRPPFGATNADVKAEISAQDMAEIMWTVDSEDWTGSDRDEIVEKVVSEVEPNGVVLLHDPQPPTIAAVPGIIEQLREQGYVFVTTTQALAPETGKTYPPDWDGSW</sequence>
<proteinExistence type="predicted"/>
<dbReference type="Pfam" id="PF01522">
    <property type="entry name" value="Polysacc_deac_1"/>
    <property type="match status" value="1"/>
</dbReference>
<keyword evidence="2 4" id="KW-0378">Hydrolase</keyword>
<feature type="domain" description="NodB homology" evidence="3">
    <location>
        <begin position="284"/>
        <end position="461"/>
    </location>
</feature>
<dbReference type="RefSeq" id="WP_311510119.1">
    <property type="nucleotide sequence ID" value="NZ_JAVREP010000001.1"/>
</dbReference>
<evidence type="ECO:0000313" key="5">
    <source>
        <dbReference type="Proteomes" id="UP001183390"/>
    </source>
</evidence>
<dbReference type="Proteomes" id="UP001183390">
    <property type="component" value="Unassembled WGS sequence"/>
</dbReference>
<name>A0ABU2M3W8_9ACTN</name>
<evidence type="ECO:0000259" key="3">
    <source>
        <dbReference type="PROSITE" id="PS51677"/>
    </source>
</evidence>
<comment type="caution">
    <text evidence="4">The sequence shown here is derived from an EMBL/GenBank/DDBJ whole genome shotgun (WGS) entry which is preliminary data.</text>
</comment>
<dbReference type="CDD" id="cd10917">
    <property type="entry name" value="CE4_NodB_like_6s_7s"/>
    <property type="match status" value="1"/>
</dbReference>
<dbReference type="EC" id="3.-.-.-" evidence="4"/>
<protein>
    <submittedName>
        <fullName evidence="4">Polysaccharide deacetylase family protein</fullName>
        <ecNumber evidence="4">3.-.-.-</ecNumber>
    </submittedName>
</protein>
<keyword evidence="1" id="KW-0479">Metal-binding</keyword>
<accession>A0ABU2M3W8</accession>
<gene>
    <name evidence="4" type="ORF">RM479_02790</name>
</gene>